<dbReference type="Gene3D" id="3.40.50.10860">
    <property type="entry name" value="Leucine Dehydrogenase, chain A, domain 1"/>
    <property type="match status" value="1"/>
</dbReference>
<dbReference type="InterPro" id="IPR013708">
    <property type="entry name" value="Shikimate_DH-bd_N"/>
</dbReference>
<evidence type="ECO:0000256" key="1">
    <source>
        <dbReference type="ARBA" id="ARBA00004871"/>
    </source>
</evidence>
<gene>
    <name evidence="5" type="ORF">HQ865_20075</name>
</gene>
<comment type="pathway">
    <text evidence="1">Metabolic intermediate biosynthesis; chorismate biosynthesis; chorismate from D-erythrose 4-phosphate and phosphoenolpyruvate: step 4/7.</text>
</comment>
<evidence type="ECO:0000313" key="5">
    <source>
        <dbReference type="EMBL" id="QKJ31963.1"/>
    </source>
</evidence>
<dbReference type="SUPFAM" id="SSF53223">
    <property type="entry name" value="Aminoacid dehydrogenase-like, N-terminal domain"/>
    <property type="match status" value="1"/>
</dbReference>
<evidence type="ECO:0000256" key="2">
    <source>
        <dbReference type="ARBA" id="ARBA00023002"/>
    </source>
</evidence>
<dbReference type="InterPro" id="IPR022893">
    <property type="entry name" value="Shikimate_DH_fam"/>
</dbReference>
<dbReference type="RefSeq" id="WP_173416617.1">
    <property type="nucleotide sequence ID" value="NZ_CP054139.1"/>
</dbReference>
<protein>
    <submittedName>
        <fullName evidence="5">Shikimate dehydrogenase</fullName>
    </submittedName>
</protein>
<dbReference type="GO" id="GO:0019632">
    <property type="term" value="P:shikimate metabolic process"/>
    <property type="evidence" value="ECO:0007669"/>
    <property type="project" value="TreeGrafter"/>
</dbReference>
<dbReference type="CDD" id="cd01065">
    <property type="entry name" value="NAD_bind_Shikimate_DH"/>
    <property type="match status" value="1"/>
</dbReference>
<dbReference type="EMBL" id="CP054139">
    <property type="protein sequence ID" value="QKJ31963.1"/>
    <property type="molecule type" value="Genomic_DNA"/>
</dbReference>
<dbReference type="AlphaFoldDB" id="A0A7D4PWS9"/>
<reference evidence="5 6" key="1">
    <citation type="submission" date="2020-05" db="EMBL/GenBank/DDBJ databases">
        <title>Mucilaginibacter mali sp. nov.</title>
        <authorList>
            <person name="Kim H.S."/>
            <person name="Lee K.C."/>
            <person name="Suh M.K."/>
            <person name="Kim J.-S."/>
            <person name="Han K.-I."/>
            <person name="Eom M.K."/>
            <person name="Shin Y.K."/>
            <person name="Lee J.-S."/>
        </authorList>
    </citation>
    <scope>NUCLEOTIDE SEQUENCE [LARGE SCALE GENOMIC DNA]</scope>
    <source>
        <strain evidence="5 6">G2-14</strain>
    </source>
</reference>
<keyword evidence="3" id="KW-0028">Amino-acid biosynthesis</keyword>
<dbReference type="InterPro" id="IPR036291">
    <property type="entry name" value="NAD(P)-bd_dom_sf"/>
</dbReference>
<dbReference type="PANTHER" id="PTHR21089:SF1">
    <property type="entry name" value="BIFUNCTIONAL 3-DEHYDROQUINATE DEHYDRATASE_SHIKIMATE DEHYDROGENASE, CHLOROPLASTIC"/>
    <property type="match status" value="1"/>
</dbReference>
<name>A0A7D4PWS9_9SPHI</name>
<dbReference type="Gene3D" id="3.40.50.720">
    <property type="entry name" value="NAD(P)-binding Rossmann-like Domain"/>
    <property type="match status" value="1"/>
</dbReference>
<keyword evidence="2" id="KW-0560">Oxidoreductase</keyword>
<keyword evidence="3" id="KW-0057">Aromatic amino acid biosynthesis</keyword>
<dbReference type="Pfam" id="PF08501">
    <property type="entry name" value="Shikimate_dh_N"/>
    <property type="match status" value="1"/>
</dbReference>
<dbReference type="GO" id="GO:0004764">
    <property type="term" value="F:shikimate 3-dehydrogenase (NADP+) activity"/>
    <property type="evidence" value="ECO:0007669"/>
    <property type="project" value="InterPro"/>
</dbReference>
<proteinExistence type="predicted"/>
<dbReference type="GO" id="GO:0005829">
    <property type="term" value="C:cytosol"/>
    <property type="evidence" value="ECO:0007669"/>
    <property type="project" value="TreeGrafter"/>
</dbReference>
<dbReference type="Proteomes" id="UP000505355">
    <property type="component" value="Chromosome"/>
</dbReference>
<dbReference type="InterPro" id="IPR046346">
    <property type="entry name" value="Aminoacid_DH-like_N_sf"/>
</dbReference>
<organism evidence="5 6">
    <name type="scientific">Mucilaginibacter mali</name>
    <dbReference type="NCBI Taxonomy" id="2740462"/>
    <lineage>
        <taxon>Bacteria</taxon>
        <taxon>Pseudomonadati</taxon>
        <taxon>Bacteroidota</taxon>
        <taxon>Sphingobacteriia</taxon>
        <taxon>Sphingobacteriales</taxon>
        <taxon>Sphingobacteriaceae</taxon>
        <taxon>Mucilaginibacter</taxon>
    </lineage>
</organism>
<sequence>MKQYGLIGYPLTHSFSAKYFTEKFKTENIEDHVYELFELKNLDNFPDLLRANTKLCGLNVTVPHKIGVVRYMDWISDEAKEVGAVNCIRISAESPVLAAFSGEVGIQDHDFKLEGFNTDVYGFEHSLKPLLHHHHKRALLLGNGGAARAVKCVLDKLEIPYQLVTRKRERDSMLYSELTKKMMEDHTLIINTTPLGTSPNIHECPPIPYEYITEHHLLYDLIYNPEQTLFLKQGHERGAATKNGFEMLVLQAEKSWEIWKSNEVVQ</sequence>
<dbReference type="KEGG" id="mmab:HQ865_20075"/>
<evidence type="ECO:0000259" key="4">
    <source>
        <dbReference type="Pfam" id="PF08501"/>
    </source>
</evidence>
<dbReference type="GO" id="GO:0009073">
    <property type="term" value="P:aromatic amino acid family biosynthetic process"/>
    <property type="evidence" value="ECO:0007669"/>
    <property type="project" value="UniProtKB-KW"/>
</dbReference>
<dbReference type="GO" id="GO:0009423">
    <property type="term" value="P:chorismate biosynthetic process"/>
    <property type="evidence" value="ECO:0007669"/>
    <property type="project" value="TreeGrafter"/>
</dbReference>
<accession>A0A7D4PWS9</accession>
<dbReference type="PANTHER" id="PTHR21089">
    <property type="entry name" value="SHIKIMATE DEHYDROGENASE"/>
    <property type="match status" value="1"/>
</dbReference>
<dbReference type="SUPFAM" id="SSF51735">
    <property type="entry name" value="NAD(P)-binding Rossmann-fold domains"/>
    <property type="match status" value="1"/>
</dbReference>
<evidence type="ECO:0000313" key="6">
    <source>
        <dbReference type="Proteomes" id="UP000505355"/>
    </source>
</evidence>
<feature type="domain" description="Shikimate dehydrogenase substrate binding N-terminal" evidence="4">
    <location>
        <begin position="6"/>
        <end position="88"/>
    </location>
</feature>
<keyword evidence="6" id="KW-1185">Reference proteome</keyword>
<evidence type="ECO:0000256" key="3">
    <source>
        <dbReference type="ARBA" id="ARBA00023141"/>
    </source>
</evidence>
<dbReference type="GO" id="GO:0050661">
    <property type="term" value="F:NADP binding"/>
    <property type="evidence" value="ECO:0007669"/>
    <property type="project" value="TreeGrafter"/>
</dbReference>